<dbReference type="OrthoDB" id="9816043at2"/>
<evidence type="ECO:0000256" key="3">
    <source>
        <dbReference type="ARBA" id="ARBA00022603"/>
    </source>
</evidence>
<dbReference type="PROSITE" id="PS00092">
    <property type="entry name" value="N6_MTASE"/>
    <property type="match status" value="1"/>
</dbReference>
<reference evidence="8 9" key="1">
    <citation type="submission" date="2018-06" db="EMBL/GenBank/DDBJ databases">
        <title>Genomic Encyclopedia of Type Strains, Phase III (KMG-III): the genomes of soil and plant-associated and newly described type strains.</title>
        <authorList>
            <person name="Whitman W."/>
        </authorList>
    </citation>
    <scope>NUCLEOTIDE SEQUENCE [LARGE SCALE GENOMIC DNA]</scope>
    <source>
        <strain evidence="8 9">CECT 9025</strain>
    </source>
</reference>
<evidence type="ECO:0000256" key="5">
    <source>
        <dbReference type="ARBA" id="ARBA00022691"/>
    </source>
</evidence>
<feature type="domain" description="DNA methylase N-4/N-6" evidence="7">
    <location>
        <begin position="117"/>
        <end position="493"/>
    </location>
</feature>
<dbReference type="InterPro" id="IPR002295">
    <property type="entry name" value="N4/N6-MTase_EcoPI_Mod-like"/>
</dbReference>
<dbReference type="RefSeq" id="WP_110815539.1">
    <property type="nucleotide sequence ID" value="NZ_QJTE01000007.1"/>
</dbReference>
<proteinExistence type="inferred from homology"/>
<keyword evidence="5" id="KW-0949">S-adenosyl-L-methionine</keyword>
<dbReference type="SUPFAM" id="SSF53335">
    <property type="entry name" value="S-adenosyl-L-methionine-dependent methyltransferases"/>
    <property type="match status" value="1"/>
</dbReference>
<dbReference type="Pfam" id="PF01555">
    <property type="entry name" value="N6_N4_Mtase"/>
    <property type="match status" value="1"/>
</dbReference>
<evidence type="ECO:0000313" key="9">
    <source>
        <dbReference type="Proteomes" id="UP000248311"/>
    </source>
</evidence>
<dbReference type="Gene3D" id="3.40.50.150">
    <property type="entry name" value="Vaccinia Virus protein VP39"/>
    <property type="match status" value="1"/>
</dbReference>
<dbReference type="GO" id="GO:0008170">
    <property type="term" value="F:N-methyltransferase activity"/>
    <property type="evidence" value="ECO:0007669"/>
    <property type="project" value="InterPro"/>
</dbReference>
<dbReference type="GO" id="GO:0009007">
    <property type="term" value="F:site-specific DNA-methyltransferase (adenine-specific) activity"/>
    <property type="evidence" value="ECO:0007669"/>
    <property type="project" value="UniProtKB-EC"/>
</dbReference>
<protein>
    <recommendedName>
        <fullName evidence="2">site-specific DNA-methyltransferase (adenine-specific)</fullName>
        <ecNumber evidence="2">2.1.1.72</ecNumber>
    </recommendedName>
</protein>
<gene>
    <name evidence="8" type="ORF">DFP88_107113</name>
</gene>
<organism evidence="8 9">
    <name type="scientific">Pseudoroseicyclus aestuarii</name>
    <dbReference type="NCBI Taxonomy" id="1795041"/>
    <lineage>
        <taxon>Bacteria</taxon>
        <taxon>Pseudomonadati</taxon>
        <taxon>Pseudomonadota</taxon>
        <taxon>Alphaproteobacteria</taxon>
        <taxon>Rhodobacterales</taxon>
        <taxon>Paracoccaceae</taxon>
        <taxon>Pseudoroseicyclus</taxon>
    </lineage>
</organism>
<dbReference type="EMBL" id="QJTE01000007">
    <property type="protein sequence ID" value="PYE81322.1"/>
    <property type="molecule type" value="Genomic_DNA"/>
</dbReference>
<evidence type="ECO:0000259" key="7">
    <source>
        <dbReference type="Pfam" id="PF01555"/>
    </source>
</evidence>
<dbReference type="PIRSF" id="PIRSF015855">
    <property type="entry name" value="TypeIII_Mtase_mKpnI"/>
    <property type="match status" value="1"/>
</dbReference>
<accession>A0A318SN82</accession>
<evidence type="ECO:0000256" key="4">
    <source>
        <dbReference type="ARBA" id="ARBA00022679"/>
    </source>
</evidence>
<comment type="caution">
    <text evidence="8">The sequence shown here is derived from an EMBL/GenBank/DDBJ whole genome shotgun (WGS) entry which is preliminary data.</text>
</comment>
<dbReference type="Proteomes" id="UP000248311">
    <property type="component" value="Unassembled WGS sequence"/>
</dbReference>
<keyword evidence="9" id="KW-1185">Reference proteome</keyword>
<keyword evidence="3 8" id="KW-0489">Methyltransferase</keyword>
<evidence type="ECO:0000256" key="2">
    <source>
        <dbReference type="ARBA" id="ARBA00011900"/>
    </source>
</evidence>
<dbReference type="GO" id="GO:0032259">
    <property type="term" value="P:methylation"/>
    <property type="evidence" value="ECO:0007669"/>
    <property type="project" value="UniProtKB-KW"/>
</dbReference>
<evidence type="ECO:0000256" key="1">
    <source>
        <dbReference type="ARBA" id="ARBA00006594"/>
    </source>
</evidence>
<dbReference type="AlphaFoldDB" id="A0A318SN82"/>
<keyword evidence="4 8" id="KW-0808">Transferase</keyword>
<comment type="similarity">
    <text evidence="1">Belongs to the N(4)/N(6)-methyltransferase family.</text>
</comment>
<comment type="catalytic activity">
    <reaction evidence="6">
        <text>a 2'-deoxyadenosine in DNA + S-adenosyl-L-methionine = an N(6)-methyl-2'-deoxyadenosine in DNA + S-adenosyl-L-homocysteine + H(+)</text>
        <dbReference type="Rhea" id="RHEA:15197"/>
        <dbReference type="Rhea" id="RHEA-COMP:12418"/>
        <dbReference type="Rhea" id="RHEA-COMP:12419"/>
        <dbReference type="ChEBI" id="CHEBI:15378"/>
        <dbReference type="ChEBI" id="CHEBI:57856"/>
        <dbReference type="ChEBI" id="CHEBI:59789"/>
        <dbReference type="ChEBI" id="CHEBI:90615"/>
        <dbReference type="ChEBI" id="CHEBI:90616"/>
        <dbReference type="EC" id="2.1.1.72"/>
    </reaction>
</comment>
<dbReference type="InterPro" id="IPR002052">
    <property type="entry name" value="DNA_methylase_N6_adenine_CS"/>
</dbReference>
<evidence type="ECO:0000256" key="6">
    <source>
        <dbReference type="ARBA" id="ARBA00047942"/>
    </source>
</evidence>
<name>A0A318SN82_9RHOB</name>
<dbReference type="InterPro" id="IPR002941">
    <property type="entry name" value="DNA_methylase_N4/N6"/>
</dbReference>
<evidence type="ECO:0000313" key="8">
    <source>
        <dbReference type="EMBL" id="PYE81322.1"/>
    </source>
</evidence>
<dbReference type="EC" id="2.1.1.72" evidence="2"/>
<dbReference type="GO" id="GO:0003677">
    <property type="term" value="F:DNA binding"/>
    <property type="evidence" value="ECO:0007669"/>
    <property type="project" value="InterPro"/>
</dbReference>
<dbReference type="InterPro" id="IPR029063">
    <property type="entry name" value="SAM-dependent_MTases_sf"/>
</dbReference>
<sequence>MTDRPKLEQIEHETPDQRGELLKRLKASVPEAFSDGKLDIEALQVLLGDKLADGPERFTFTWAGKRDAMAMLQAPSSATLAPDPDNSTNFDDAQHVFIEGENLEVLKVLYRSYFGRVKLIYIDPPYNTGNDFIYPDNFADPLDHYLKLTGQRTEDGDDTTSKTETAGRLHSGWLSMMYPRLSLARQFLADEGVIMMSINDKEQPNLRRLADEVFGEENFIAQLVWEKGRKNDAKLFSVGHEYIIVYGKSLAALKEAGTVWREEKPGAREIWDKYVELRAGYGEDDKTISDALHEWFGGLPKGHPSKKWARYKNVDKHGPWRDDNISWPGGDGPTYDVIHDKTGKPCAVPERGWVYSKPETMKLRIKQGIVEFREDHTEPPIRKSHLRPIADEFDEEEALDLDEEAGDDDVELATQVRGTYFYKQSQVAVRALRDLMQIPAGGKKRGYAKVFDNPKDSVELARLFKYVCNGTEQPLVMDFFGGSGSSAEAVLSLTADTNPDMRFITVQLPEPCDPKDKTGKAALAAGFGTIADVARARITKVIENMGGDGLGLRVFKLSGTSLKRWTGVGAKDPDAYAAQLEAFTDSLAPGWQTQDVIWEVALREGYSLIAKIEELDVGTGPTFWRVSDEDRSFTICLVEALTLDAVIPLGLTKNDMFVCRDTALDDTLAANLALQCRLKVI</sequence>